<keyword evidence="3" id="KW-1185">Reference proteome</keyword>
<accession>A0A6P1Q641</accession>
<name>A0A6P1Q641_9GAMM</name>
<feature type="signal peptide" evidence="1">
    <location>
        <begin position="1"/>
        <end position="20"/>
    </location>
</feature>
<keyword evidence="1" id="KW-0732">Signal</keyword>
<organism evidence="2 3">
    <name type="scientific">Mixta intestinalis</name>
    <dbReference type="NCBI Taxonomy" id="1615494"/>
    <lineage>
        <taxon>Bacteria</taxon>
        <taxon>Pseudomonadati</taxon>
        <taxon>Pseudomonadota</taxon>
        <taxon>Gammaproteobacteria</taxon>
        <taxon>Enterobacterales</taxon>
        <taxon>Erwiniaceae</taxon>
        <taxon>Mixta</taxon>
    </lineage>
</organism>
<dbReference type="OrthoDB" id="9961452at2"/>
<evidence type="ECO:0000256" key="1">
    <source>
        <dbReference type="SAM" id="SignalP"/>
    </source>
</evidence>
<dbReference type="Proteomes" id="UP000464053">
    <property type="component" value="Chromosome"/>
</dbReference>
<feature type="chain" id="PRO_5026815222" evidence="1">
    <location>
        <begin position="21"/>
        <end position="77"/>
    </location>
</feature>
<proteinExistence type="predicted"/>
<evidence type="ECO:0000313" key="3">
    <source>
        <dbReference type="Proteomes" id="UP000464053"/>
    </source>
</evidence>
<dbReference type="KEGG" id="mint:C7M51_03844"/>
<gene>
    <name evidence="2" type="ORF">C7M51_03844</name>
</gene>
<dbReference type="RefSeq" id="WP_160623140.1">
    <property type="nucleotide sequence ID" value="NZ_CP028271.1"/>
</dbReference>
<dbReference type="EMBL" id="CP028271">
    <property type="protein sequence ID" value="QHM73497.1"/>
    <property type="molecule type" value="Genomic_DNA"/>
</dbReference>
<reference evidence="2 3" key="1">
    <citation type="submission" date="2018-03" db="EMBL/GenBank/DDBJ databases">
        <title>Pantoea intestinalis SRCM103226 isolated form the mealworm.</title>
        <authorList>
            <person name="Jeong D.-Y."/>
            <person name="Kim J.W."/>
        </authorList>
    </citation>
    <scope>NUCLEOTIDE SEQUENCE [LARGE SCALE GENOMIC DNA]</scope>
    <source>
        <strain evidence="2 3">SRCM103226</strain>
    </source>
</reference>
<evidence type="ECO:0000313" key="2">
    <source>
        <dbReference type="EMBL" id="QHM73497.1"/>
    </source>
</evidence>
<protein>
    <submittedName>
        <fullName evidence="2">Uncharacterized protein</fullName>
    </submittedName>
</protein>
<sequence length="77" mass="8305">MNKIMLICSLVLFISGYVMAAEPASSNLTDIEAASGIVDPADEQKLAATDFLSEITPVNTTIILTAINRFHQKASDY</sequence>
<dbReference type="AlphaFoldDB" id="A0A6P1Q641"/>